<dbReference type="Proteomes" id="UP000253490">
    <property type="component" value="Unassembled WGS sequence"/>
</dbReference>
<gene>
    <name evidence="1" type="ORF">DES36_1142</name>
</gene>
<dbReference type="OrthoDB" id="1956012at2"/>
<evidence type="ECO:0000313" key="1">
    <source>
        <dbReference type="EMBL" id="RBP61320.1"/>
    </source>
</evidence>
<dbReference type="Gene3D" id="3.40.30.10">
    <property type="entry name" value="Glutaredoxin"/>
    <property type="match status" value="1"/>
</dbReference>
<keyword evidence="2" id="KW-1185">Reference proteome</keyword>
<evidence type="ECO:0000313" key="2">
    <source>
        <dbReference type="Proteomes" id="UP000253490"/>
    </source>
</evidence>
<dbReference type="RefSeq" id="WP_113921150.1">
    <property type="nucleotide sequence ID" value="NZ_CALNCS010000107.1"/>
</dbReference>
<proteinExistence type="predicted"/>
<sequence length="89" mass="10006">MKLEICVGSKCTMFGADHIIQSVEDLQETVLKDMEIAEGFELEVSLVKCNNRCKDEGDVYPKVFIDGEVINNAHSQMVMARILEAARKE</sequence>
<organism evidence="1 2">
    <name type="scientific">Alkalibaculum bacchi</name>
    <dbReference type="NCBI Taxonomy" id="645887"/>
    <lineage>
        <taxon>Bacteria</taxon>
        <taxon>Bacillati</taxon>
        <taxon>Bacillota</taxon>
        <taxon>Clostridia</taxon>
        <taxon>Eubacteriales</taxon>
        <taxon>Eubacteriaceae</taxon>
        <taxon>Alkalibaculum</taxon>
    </lineage>
</organism>
<protein>
    <recommendedName>
        <fullName evidence="3">Thioredoxin-like protein</fullName>
    </recommendedName>
</protein>
<name>A0A366I1R9_9FIRM</name>
<comment type="caution">
    <text evidence="1">The sequence shown here is derived from an EMBL/GenBank/DDBJ whole genome shotgun (WGS) entry which is preliminary data.</text>
</comment>
<reference evidence="1 2" key="1">
    <citation type="submission" date="2018-06" db="EMBL/GenBank/DDBJ databases">
        <title>Genomic Encyclopedia of Type Strains, Phase IV (KMG-IV): sequencing the most valuable type-strain genomes for metagenomic binning, comparative biology and taxonomic classification.</title>
        <authorList>
            <person name="Goeker M."/>
        </authorList>
    </citation>
    <scope>NUCLEOTIDE SEQUENCE [LARGE SCALE GENOMIC DNA]</scope>
    <source>
        <strain evidence="1 2">DSM 22112</strain>
    </source>
</reference>
<evidence type="ECO:0008006" key="3">
    <source>
        <dbReference type="Google" id="ProtNLM"/>
    </source>
</evidence>
<dbReference type="AlphaFoldDB" id="A0A366I1R9"/>
<dbReference type="EMBL" id="QNRX01000014">
    <property type="protein sequence ID" value="RBP61320.1"/>
    <property type="molecule type" value="Genomic_DNA"/>
</dbReference>
<accession>A0A366I1R9</accession>